<dbReference type="GO" id="GO:0008970">
    <property type="term" value="F:phospholipase A1 activity"/>
    <property type="evidence" value="ECO:0007669"/>
    <property type="project" value="UniProtKB-EC"/>
</dbReference>
<sequence length="331" mass="36482">MHTCKCAFWSCVFVTFVALSVNTSDSFSVRSILASIFYDSKKVANGLKDLRFRHYTGFPLQELGDRSFSLDQTSDVLESIDQQKPFVLYIHGFEEHPSNESVQTIVTAYLQRASDNIVVLDWSAVAFGNYVGVALSTEDVSKYTAEALGKLVSAGLNVNTLHVIGHSLGGQIAGFLGRYLDFVIPRVTGLDPANPLFYQFGSEHINKNSGRQVDVVHTDGGVYGALPSTGSVDFFANGGYRPQPGCPTFGGFKTSKEFCSHWRSWRFYAESVNRNTSFPALECESYSKFIVGSCKGNRVVHFGYSLPPNVTGTFYFQTNADVYYGRGLNGI</sequence>
<dbReference type="AlphaFoldDB" id="A0ABD2WZV8"/>
<keyword evidence="5" id="KW-0964">Secreted</keyword>
<dbReference type="EC" id="3.1.1.32" evidence="4"/>
<evidence type="ECO:0000256" key="2">
    <source>
        <dbReference type="ARBA" id="ARBA00004613"/>
    </source>
</evidence>
<evidence type="ECO:0000256" key="7">
    <source>
        <dbReference type="ARBA" id="ARBA00023157"/>
    </source>
</evidence>
<comment type="caution">
    <text evidence="11">The sequence shown here is derived from an EMBL/GenBank/DDBJ whole genome shotgun (WGS) entry which is preliminary data.</text>
</comment>
<proteinExistence type="inferred from homology"/>
<feature type="domain" description="Lipase" evidence="10">
    <location>
        <begin position="81"/>
        <end position="319"/>
    </location>
</feature>
<dbReference type="Gene3D" id="3.40.50.1820">
    <property type="entry name" value="alpha/beta hydrolase"/>
    <property type="match status" value="1"/>
</dbReference>
<evidence type="ECO:0000256" key="4">
    <source>
        <dbReference type="ARBA" id="ARBA00013179"/>
    </source>
</evidence>
<evidence type="ECO:0000313" key="11">
    <source>
        <dbReference type="EMBL" id="KAL3398686.1"/>
    </source>
</evidence>
<evidence type="ECO:0000256" key="6">
    <source>
        <dbReference type="ARBA" id="ARBA00022801"/>
    </source>
</evidence>
<dbReference type="GO" id="GO:0005576">
    <property type="term" value="C:extracellular region"/>
    <property type="evidence" value="ECO:0007669"/>
    <property type="project" value="UniProtKB-SubCell"/>
</dbReference>
<evidence type="ECO:0000256" key="1">
    <source>
        <dbReference type="ARBA" id="ARBA00000111"/>
    </source>
</evidence>
<comment type="similarity">
    <text evidence="3 8">Belongs to the AB hydrolase superfamily. Lipase family.</text>
</comment>
<feature type="chain" id="PRO_5044860096" description="phospholipase A1" evidence="9">
    <location>
        <begin position="27"/>
        <end position="331"/>
    </location>
</feature>
<dbReference type="SUPFAM" id="SSF53474">
    <property type="entry name" value="alpha/beta-Hydrolases"/>
    <property type="match status" value="1"/>
</dbReference>
<dbReference type="PANTHER" id="PTHR11610">
    <property type="entry name" value="LIPASE"/>
    <property type="match status" value="1"/>
</dbReference>
<dbReference type="Pfam" id="PF00151">
    <property type="entry name" value="Lipase"/>
    <property type="match status" value="1"/>
</dbReference>
<name>A0ABD2WZV8_9HYME</name>
<dbReference type="InterPro" id="IPR013818">
    <property type="entry name" value="Lipase"/>
</dbReference>
<dbReference type="PANTHER" id="PTHR11610:SF37">
    <property type="entry name" value="GH01208P"/>
    <property type="match status" value="1"/>
</dbReference>
<dbReference type="InterPro" id="IPR029058">
    <property type="entry name" value="AB_hydrolase_fold"/>
</dbReference>
<dbReference type="InterPro" id="IPR000734">
    <property type="entry name" value="TAG_lipase"/>
</dbReference>
<organism evidence="11 12">
    <name type="scientific">Trichogramma kaykai</name>
    <dbReference type="NCBI Taxonomy" id="54128"/>
    <lineage>
        <taxon>Eukaryota</taxon>
        <taxon>Metazoa</taxon>
        <taxon>Ecdysozoa</taxon>
        <taxon>Arthropoda</taxon>
        <taxon>Hexapoda</taxon>
        <taxon>Insecta</taxon>
        <taxon>Pterygota</taxon>
        <taxon>Neoptera</taxon>
        <taxon>Endopterygota</taxon>
        <taxon>Hymenoptera</taxon>
        <taxon>Apocrita</taxon>
        <taxon>Proctotrupomorpha</taxon>
        <taxon>Chalcidoidea</taxon>
        <taxon>Trichogrammatidae</taxon>
        <taxon>Trichogramma</taxon>
    </lineage>
</organism>
<protein>
    <recommendedName>
        <fullName evidence="4">phospholipase A1</fullName>
        <ecNumber evidence="4">3.1.1.32</ecNumber>
    </recommendedName>
</protein>
<comment type="catalytic activity">
    <reaction evidence="1">
        <text>a 1,2-diacyl-sn-glycero-3-phosphocholine + H2O = a 2-acyl-sn-glycero-3-phosphocholine + a fatty acid + H(+)</text>
        <dbReference type="Rhea" id="RHEA:18689"/>
        <dbReference type="ChEBI" id="CHEBI:15377"/>
        <dbReference type="ChEBI" id="CHEBI:15378"/>
        <dbReference type="ChEBI" id="CHEBI:28868"/>
        <dbReference type="ChEBI" id="CHEBI:57643"/>
        <dbReference type="ChEBI" id="CHEBI:57875"/>
        <dbReference type="EC" id="3.1.1.32"/>
    </reaction>
</comment>
<evidence type="ECO:0000256" key="5">
    <source>
        <dbReference type="ARBA" id="ARBA00022525"/>
    </source>
</evidence>
<evidence type="ECO:0000256" key="3">
    <source>
        <dbReference type="ARBA" id="ARBA00010701"/>
    </source>
</evidence>
<evidence type="ECO:0000256" key="9">
    <source>
        <dbReference type="SAM" id="SignalP"/>
    </source>
</evidence>
<keyword evidence="9" id="KW-0732">Signal</keyword>
<evidence type="ECO:0000259" key="10">
    <source>
        <dbReference type="Pfam" id="PF00151"/>
    </source>
</evidence>
<gene>
    <name evidence="11" type="ORF">TKK_007815</name>
</gene>
<dbReference type="Proteomes" id="UP001627154">
    <property type="component" value="Unassembled WGS sequence"/>
</dbReference>
<keyword evidence="12" id="KW-1185">Reference proteome</keyword>
<dbReference type="PRINTS" id="PR00821">
    <property type="entry name" value="TAGLIPASE"/>
</dbReference>
<dbReference type="EMBL" id="JBJJXI010000059">
    <property type="protein sequence ID" value="KAL3398686.1"/>
    <property type="molecule type" value="Genomic_DNA"/>
</dbReference>
<accession>A0ABD2WZV8</accession>
<keyword evidence="7" id="KW-1015">Disulfide bond</keyword>
<evidence type="ECO:0000256" key="8">
    <source>
        <dbReference type="RuleBase" id="RU004262"/>
    </source>
</evidence>
<keyword evidence="6" id="KW-0378">Hydrolase</keyword>
<reference evidence="11 12" key="1">
    <citation type="journal article" date="2024" name="bioRxiv">
        <title>A reference genome for Trichogramma kaykai: A tiny desert-dwelling parasitoid wasp with competing sex-ratio distorters.</title>
        <authorList>
            <person name="Culotta J."/>
            <person name="Lindsey A.R."/>
        </authorList>
    </citation>
    <scope>NUCLEOTIDE SEQUENCE [LARGE SCALE GENOMIC DNA]</scope>
    <source>
        <strain evidence="11 12">KSX58</strain>
    </source>
</reference>
<comment type="subcellular location">
    <subcellularLocation>
        <location evidence="2">Secreted</location>
    </subcellularLocation>
</comment>
<evidence type="ECO:0000313" key="12">
    <source>
        <dbReference type="Proteomes" id="UP001627154"/>
    </source>
</evidence>
<feature type="signal peptide" evidence="9">
    <location>
        <begin position="1"/>
        <end position="26"/>
    </location>
</feature>